<dbReference type="InterPro" id="IPR036852">
    <property type="entry name" value="Peptidase_S8/S53_dom_sf"/>
</dbReference>
<dbReference type="PROSITE" id="PS00137">
    <property type="entry name" value="SUBTILASE_HIS"/>
    <property type="match status" value="1"/>
</dbReference>
<dbReference type="Proteomes" id="UP001180737">
    <property type="component" value="Unassembled WGS sequence"/>
</dbReference>
<protein>
    <submittedName>
        <fullName evidence="8">S8 family serine peptidase</fullName>
    </submittedName>
</protein>
<dbReference type="SUPFAM" id="SSF52743">
    <property type="entry name" value="Subtilisin-like"/>
    <property type="match status" value="1"/>
</dbReference>
<name>A0ABU2YVA4_9ACTN</name>
<evidence type="ECO:0000256" key="6">
    <source>
        <dbReference type="SAM" id="MobiDB-lite"/>
    </source>
</evidence>
<feature type="active site" description="Charge relay system" evidence="5">
    <location>
        <position position="264"/>
    </location>
</feature>
<dbReference type="InterPro" id="IPR022398">
    <property type="entry name" value="Peptidase_S8_His-AS"/>
</dbReference>
<sequence length="674" mass="71058">MARITINGVSVDPLAQSAELAAASLVSEDASQSNYLLVQTTRPPTAEEKEQLAALGVVIHEYVPESTYLCGYRPTDLEAVRALPFVAWADVYLNGFKIAPSLRPDRLQPALALLAEPVEATSSRTHTVDVVLHDDIDTTNGAVRDQIARAVGASADGIETNRHKVRLTVQEAELAALAALDEVRHIEEVPELVLHNSVAATLMHAKISLNGTSFRGKGQVVAVADTGFDLGSTTNVHPAFTGRVQHLAALGRPVSQATDDPDGHGTHVAGSVLGNGNSPSMGGPVTGTAPEAKLILQSLLDDGGFLGGVPTDLRDLFEPAFQRGARIHTNSWGPKSPSLPYDSRAFEADQMVWDHKNFVICFSAGNKGHDRDRDGRINQSSVSGQAGAKNTITVGASESKRPGIPLTYGDLSIVAFPANPIRDDPQADNPSGMAAFSSRGPTQEGRIAPDVVAPGTSILSARSQVAPIASLFGASSDPAYSFLSGTSMATPLVAGCVAVLRETLVRNGTADPSAALLKAMLINGAEELPGQYNPSEAGPSPNNNSGFGLVNLERSVVLPGDDDRAGFADEEELEQGDERSFRVPVPQGAARTLKVTLVWTDPPGAALQNDLDLIVRAGGQERHGNMGTGAGFDRVNNVEQVNWRGVPAGDAEVVVRAHRITQFAQPYAVSWRVS</sequence>
<dbReference type="InterPro" id="IPR000209">
    <property type="entry name" value="Peptidase_S8/S53_dom"/>
</dbReference>
<dbReference type="PROSITE" id="PS51892">
    <property type="entry name" value="SUBTILASE"/>
    <property type="match status" value="1"/>
</dbReference>
<evidence type="ECO:0000313" key="9">
    <source>
        <dbReference type="Proteomes" id="UP001180737"/>
    </source>
</evidence>
<feature type="region of interest" description="Disordered" evidence="6">
    <location>
        <begin position="423"/>
        <end position="447"/>
    </location>
</feature>
<evidence type="ECO:0000256" key="4">
    <source>
        <dbReference type="ARBA" id="ARBA00022825"/>
    </source>
</evidence>
<dbReference type="InterPro" id="IPR023828">
    <property type="entry name" value="Peptidase_S8_Ser-AS"/>
</dbReference>
<proteinExistence type="inferred from homology"/>
<organism evidence="8 9">
    <name type="scientific">Streptomyces gottesmaniae</name>
    <dbReference type="NCBI Taxonomy" id="3075518"/>
    <lineage>
        <taxon>Bacteria</taxon>
        <taxon>Bacillati</taxon>
        <taxon>Actinomycetota</taxon>
        <taxon>Actinomycetes</taxon>
        <taxon>Kitasatosporales</taxon>
        <taxon>Streptomycetaceae</taxon>
        <taxon>Streptomyces</taxon>
    </lineage>
</organism>
<feature type="active site" description="Charge relay system" evidence="5">
    <location>
        <position position="487"/>
    </location>
</feature>
<comment type="caution">
    <text evidence="8">The sequence shown here is derived from an EMBL/GenBank/DDBJ whole genome shotgun (WGS) entry which is preliminary data.</text>
</comment>
<keyword evidence="3 5" id="KW-0378">Hydrolase</keyword>
<dbReference type="Gene3D" id="3.40.50.200">
    <property type="entry name" value="Peptidase S8/S53 domain"/>
    <property type="match status" value="1"/>
</dbReference>
<dbReference type="SUPFAM" id="SSF49785">
    <property type="entry name" value="Galactose-binding domain-like"/>
    <property type="match status" value="1"/>
</dbReference>
<dbReference type="PROSITE" id="PS00138">
    <property type="entry name" value="SUBTILASE_SER"/>
    <property type="match status" value="1"/>
</dbReference>
<reference evidence="8" key="1">
    <citation type="submission" date="2024-05" db="EMBL/GenBank/DDBJ databases">
        <title>30 novel species of actinomycetes from the DSMZ collection.</title>
        <authorList>
            <person name="Nouioui I."/>
        </authorList>
    </citation>
    <scope>NUCLEOTIDE SEQUENCE</scope>
    <source>
        <strain evidence="8">DSM 3412</strain>
    </source>
</reference>
<dbReference type="InterPro" id="IPR015500">
    <property type="entry name" value="Peptidase_S8_subtilisin-rel"/>
</dbReference>
<dbReference type="InterPro" id="IPR034058">
    <property type="entry name" value="TagA/B/C/D_pept_dom"/>
</dbReference>
<dbReference type="Gene3D" id="2.60.120.380">
    <property type="match status" value="1"/>
</dbReference>
<keyword evidence="2 5" id="KW-0645">Protease</keyword>
<evidence type="ECO:0000259" key="7">
    <source>
        <dbReference type="Pfam" id="PF00082"/>
    </source>
</evidence>
<feature type="region of interest" description="Disordered" evidence="6">
    <location>
        <begin position="369"/>
        <end position="396"/>
    </location>
</feature>
<dbReference type="PANTHER" id="PTHR43399:SF4">
    <property type="entry name" value="CELL WALL-ASSOCIATED PROTEASE"/>
    <property type="match status" value="1"/>
</dbReference>
<evidence type="ECO:0000313" key="8">
    <source>
        <dbReference type="EMBL" id="MDT0568235.1"/>
    </source>
</evidence>
<evidence type="ECO:0000256" key="1">
    <source>
        <dbReference type="ARBA" id="ARBA00011073"/>
    </source>
</evidence>
<dbReference type="EMBL" id="JAVRFJ010000008">
    <property type="protein sequence ID" value="MDT0568235.1"/>
    <property type="molecule type" value="Genomic_DNA"/>
</dbReference>
<evidence type="ECO:0000256" key="2">
    <source>
        <dbReference type="ARBA" id="ARBA00022670"/>
    </source>
</evidence>
<dbReference type="CDD" id="cd04842">
    <property type="entry name" value="Peptidases_S8_Kp43_protease"/>
    <property type="match status" value="1"/>
</dbReference>
<feature type="compositionally biased region" description="Polar residues" evidence="6">
    <location>
        <begin position="377"/>
        <end position="396"/>
    </location>
</feature>
<feature type="active site" description="Charge relay system" evidence="5">
    <location>
        <position position="225"/>
    </location>
</feature>
<dbReference type="Pfam" id="PF00082">
    <property type="entry name" value="Peptidase_S8"/>
    <property type="match status" value="1"/>
</dbReference>
<dbReference type="PANTHER" id="PTHR43399">
    <property type="entry name" value="SUBTILISIN-RELATED"/>
    <property type="match status" value="1"/>
</dbReference>
<feature type="domain" description="Peptidase S8/S53" evidence="7">
    <location>
        <begin position="216"/>
        <end position="548"/>
    </location>
</feature>
<dbReference type="RefSeq" id="WP_033525793.1">
    <property type="nucleotide sequence ID" value="NZ_JAVRFJ010000008.1"/>
</dbReference>
<keyword evidence="4 5" id="KW-0720">Serine protease</keyword>
<dbReference type="PRINTS" id="PR00723">
    <property type="entry name" value="SUBTILISIN"/>
</dbReference>
<gene>
    <name evidence="8" type="ORF">RM704_12250</name>
</gene>
<evidence type="ECO:0000256" key="3">
    <source>
        <dbReference type="ARBA" id="ARBA00022801"/>
    </source>
</evidence>
<dbReference type="InterPro" id="IPR008979">
    <property type="entry name" value="Galactose-bd-like_sf"/>
</dbReference>
<dbReference type="InterPro" id="IPR051048">
    <property type="entry name" value="Peptidase_S8/S53_subtilisin"/>
</dbReference>
<evidence type="ECO:0000256" key="5">
    <source>
        <dbReference type="PROSITE-ProRule" id="PRU01240"/>
    </source>
</evidence>
<accession>A0ABU2YVA4</accession>
<comment type="similarity">
    <text evidence="1 5">Belongs to the peptidase S8 family.</text>
</comment>
<feature type="region of interest" description="Disordered" evidence="6">
    <location>
        <begin position="254"/>
        <end position="288"/>
    </location>
</feature>
<keyword evidence="9" id="KW-1185">Reference proteome</keyword>